<feature type="region of interest" description="Disordered" evidence="4">
    <location>
        <begin position="853"/>
        <end position="924"/>
    </location>
</feature>
<dbReference type="PANTHER" id="PTHR22847:SF637">
    <property type="entry name" value="WD REPEAT DOMAIN 5B"/>
    <property type="match status" value="1"/>
</dbReference>
<feature type="compositionally biased region" description="Basic residues" evidence="4">
    <location>
        <begin position="903"/>
        <end position="924"/>
    </location>
</feature>
<dbReference type="Proteomes" id="UP000722791">
    <property type="component" value="Unassembled WGS sequence"/>
</dbReference>
<evidence type="ECO:0000256" key="3">
    <source>
        <dbReference type="PROSITE-ProRule" id="PRU00221"/>
    </source>
</evidence>
<dbReference type="AlphaFoldDB" id="A0A8J4FQK9"/>
<dbReference type="SUPFAM" id="SSF81383">
    <property type="entry name" value="F-box domain"/>
    <property type="match status" value="1"/>
</dbReference>
<dbReference type="Pfam" id="PF00400">
    <property type="entry name" value="WD40"/>
    <property type="match status" value="2"/>
</dbReference>
<keyword evidence="9" id="KW-1185">Reference proteome</keyword>
<name>A0A8J4FQK9_9CHLO</name>
<evidence type="ECO:0000256" key="2">
    <source>
        <dbReference type="ARBA" id="ARBA00022737"/>
    </source>
</evidence>
<accession>A0A8J4FQK9</accession>
<dbReference type="PROSITE" id="PS50082">
    <property type="entry name" value="WD_REPEATS_2"/>
    <property type="match status" value="2"/>
</dbReference>
<dbReference type="InterPro" id="IPR015943">
    <property type="entry name" value="WD40/YVTN_repeat-like_dom_sf"/>
</dbReference>
<dbReference type="Gene3D" id="2.130.10.10">
    <property type="entry name" value="YVTN repeat-like/Quinoprotein amine dehydrogenase"/>
    <property type="match status" value="1"/>
</dbReference>
<dbReference type="InterPro" id="IPR036047">
    <property type="entry name" value="F-box-like_dom_sf"/>
</dbReference>
<keyword evidence="1 3" id="KW-0853">WD repeat</keyword>
<feature type="compositionally biased region" description="Low complexity" evidence="4">
    <location>
        <begin position="16"/>
        <end position="45"/>
    </location>
</feature>
<evidence type="ECO:0000256" key="1">
    <source>
        <dbReference type="ARBA" id="ARBA00022574"/>
    </source>
</evidence>
<dbReference type="SUPFAM" id="SSF50978">
    <property type="entry name" value="WD40 repeat-like"/>
    <property type="match status" value="1"/>
</dbReference>
<dbReference type="InterPro" id="IPR001680">
    <property type="entry name" value="WD40_rpt"/>
</dbReference>
<keyword evidence="2" id="KW-0677">Repeat</keyword>
<feature type="domain" description="F-box" evidence="6">
    <location>
        <begin position="390"/>
        <end position="435"/>
    </location>
</feature>
<evidence type="ECO:0000313" key="8">
    <source>
        <dbReference type="EMBL" id="GIM05247.1"/>
    </source>
</evidence>
<dbReference type="OrthoDB" id="674604at2759"/>
<dbReference type="Pfam" id="PF04457">
    <property type="entry name" value="MJ1316"/>
    <property type="match status" value="1"/>
</dbReference>
<feature type="repeat" description="WD" evidence="3">
    <location>
        <begin position="552"/>
        <end position="592"/>
    </location>
</feature>
<feature type="domain" description="MJ1316 RNA cyclic group end recognition" evidence="5">
    <location>
        <begin position="75"/>
        <end position="188"/>
    </location>
</feature>
<feature type="region of interest" description="Disordered" evidence="4">
    <location>
        <begin position="306"/>
        <end position="341"/>
    </location>
</feature>
<feature type="region of interest" description="Disordered" evidence="4">
    <location>
        <begin position="1"/>
        <end position="66"/>
    </location>
</feature>
<evidence type="ECO:0000259" key="5">
    <source>
        <dbReference type="Pfam" id="PF04457"/>
    </source>
</evidence>
<comment type="caution">
    <text evidence="7">The sequence shown here is derived from an EMBL/GenBank/DDBJ whole genome shotgun (WGS) entry which is preliminary data.</text>
</comment>
<sequence>MMTSAVFIHQKPPTRGPSHVSSASYGSSPAGSLPPFSPPSTLTHSGALGVAGASPPYRGGSSSAGGDKTNPYLAAKKFWKRLCFDPALDPTEYLIGFIETVQQPERKSGVEAWSMRLHDRLCELPYTLFVERFCGGGGGGGGGPLLPRESSPNAAWLNFSQSTSDEAASDVPYHRIAYFKHGNVVVWESEYHKRRLNDLSPATVSGSYDGGVCGGGGGGGVMQGGSDRSSRRSNSRDGMLTLPASSAGLLSLGSGFTPLAGINLDGAGAFTTSGRSPRGASPGASEDGLDGTVSDEDDLQLLLEEEEAADEEGTQEGTDVEAVAGGKEDVEEGAGRRGGMPLYPVTRVASSTGRGGSAAAAAVAAAAAAAAAATMDSAAAELPEAPPPLPQLPEECWMSMLQQQLGVRDVCMVGRTCRWLRQLAADPGVWRSQYCGLWGAYPDPGLGAAVVRRMCRRSQLRAARWLEAHVSSSAMGFPSTTCLQMDDSKVVSGDGNAVRLWEHATGRRIATLQGHPGRITSVAFDDSLLVSGCAGSVVKLWSMDDLRCRRTLRGHEGAVTSCCLLPTGIPVSGAEDGVMRLWDVTSGSAIVSLEAGGPVMAMQAHAPSGHLVSAAGWGVQIWDVSTATLLHTLGVPTDDDVLASAVAAAAAGGGLHATASVQHPYTCVSYMGELLAAGRHGEVVLLDLRVSGAVGRLVCATYGGGSRGSGGGAAAAADFGSIAAAAAAVGAGRSGGGGGRTAACVGVQMDEWKLVCGFNDGRHLLHVYDIRSLPKAGAAAAATTGGSSGGGGGGSLARRDWHEPLMSLKAPSRINTFQFHEQALLVGVEGSECIMWRFEDPTVCRTGTTVKSTLGSQSPVAAPGSGWGGGSGGGPGTGGGIGTSGMQGAEAGGFMDAGGSGRKEKKKPAKVAKKQTRYPKRNTK</sequence>
<dbReference type="PROSITE" id="PS50294">
    <property type="entry name" value="WD_REPEATS_REGION"/>
    <property type="match status" value="2"/>
</dbReference>
<gene>
    <name evidence="7" type="ORF">Vretifemale_13444</name>
    <name evidence="8" type="ORF">Vretimale_9694</name>
</gene>
<dbReference type="InterPro" id="IPR001810">
    <property type="entry name" value="F-box_dom"/>
</dbReference>
<protein>
    <recommendedName>
        <fullName evidence="10">F-box domain-containing protein</fullName>
    </recommendedName>
</protein>
<reference evidence="7" key="1">
    <citation type="journal article" date="2021" name="Proc. Natl. Acad. Sci. U.S.A.">
        <title>Three genomes in the algal genus Volvox reveal the fate of a haploid sex-determining region after a transition to homothallism.</title>
        <authorList>
            <person name="Yamamoto K."/>
            <person name="Hamaji T."/>
            <person name="Kawai-Toyooka H."/>
            <person name="Matsuzaki R."/>
            <person name="Takahashi F."/>
            <person name="Nishimura Y."/>
            <person name="Kawachi M."/>
            <person name="Noguchi H."/>
            <person name="Minakuchi Y."/>
            <person name="Umen J.G."/>
            <person name="Toyoda A."/>
            <person name="Nozaki H."/>
        </authorList>
    </citation>
    <scope>NUCLEOTIDE SEQUENCE</scope>
    <source>
        <strain evidence="8">NIES-3785</strain>
        <strain evidence="7">NIES-3786</strain>
    </source>
</reference>
<evidence type="ECO:0000259" key="6">
    <source>
        <dbReference type="Pfam" id="PF12937"/>
    </source>
</evidence>
<dbReference type="PANTHER" id="PTHR22847">
    <property type="entry name" value="WD40 REPEAT PROTEIN"/>
    <property type="match status" value="1"/>
</dbReference>
<dbReference type="InterPro" id="IPR036322">
    <property type="entry name" value="WD40_repeat_dom_sf"/>
</dbReference>
<feature type="region of interest" description="Disordered" evidence="4">
    <location>
        <begin position="215"/>
        <end position="240"/>
    </location>
</feature>
<dbReference type="EMBL" id="BNCQ01000018">
    <property type="protein sequence ID" value="GIM05247.1"/>
    <property type="molecule type" value="Genomic_DNA"/>
</dbReference>
<evidence type="ECO:0000313" key="7">
    <source>
        <dbReference type="EMBL" id="GIL84868.1"/>
    </source>
</evidence>
<proteinExistence type="predicted"/>
<dbReference type="SMART" id="SM00320">
    <property type="entry name" value="WD40"/>
    <property type="match status" value="4"/>
</dbReference>
<dbReference type="EMBL" id="BNCP01000031">
    <property type="protein sequence ID" value="GIL84868.1"/>
    <property type="molecule type" value="Genomic_DNA"/>
</dbReference>
<evidence type="ECO:0000313" key="9">
    <source>
        <dbReference type="Proteomes" id="UP000747110"/>
    </source>
</evidence>
<feature type="compositionally biased region" description="Gly residues" evidence="4">
    <location>
        <begin position="865"/>
        <end position="885"/>
    </location>
</feature>
<organism evidence="7 9">
    <name type="scientific">Volvox reticuliferus</name>
    <dbReference type="NCBI Taxonomy" id="1737510"/>
    <lineage>
        <taxon>Eukaryota</taxon>
        <taxon>Viridiplantae</taxon>
        <taxon>Chlorophyta</taxon>
        <taxon>core chlorophytes</taxon>
        <taxon>Chlorophyceae</taxon>
        <taxon>CS clade</taxon>
        <taxon>Chlamydomonadales</taxon>
        <taxon>Volvocaceae</taxon>
        <taxon>Volvox</taxon>
    </lineage>
</organism>
<evidence type="ECO:0008006" key="10">
    <source>
        <dbReference type="Google" id="ProtNLM"/>
    </source>
</evidence>
<feature type="repeat" description="WD" evidence="3">
    <location>
        <begin position="512"/>
        <end position="551"/>
    </location>
</feature>
<feature type="region of interest" description="Disordered" evidence="4">
    <location>
        <begin position="272"/>
        <end position="293"/>
    </location>
</feature>
<dbReference type="GO" id="GO:1990234">
    <property type="term" value="C:transferase complex"/>
    <property type="evidence" value="ECO:0007669"/>
    <property type="project" value="UniProtKB-ARBA"/>
</dbReference>
<dbReference type="Pfam" id="PF12937">
    <property type="entry name" value="F-box-like"/>
    <property type="match status" value="1"/>
</dbReference>
<dbReference type="Proteomes" id="UP000747110">
    <property type="component" value="Unassembled WGS sequence"/>
</dbReference>
<evidence type="ECO:0000256" key="4">
    <source>
        <dbReference type="SAM" id="MobiDB-lite"/>
    </source>
</evidence>
<dbReference type="InterPro" id="IPR040459">
    <property type="entry name" value="MJ1316"/>
</dbReference>